<sequence length="62" mass="6276">MKSAKLVAAAGRCAAPAGRLCPLYSGSRQRPSAGHGQPWTLDCDPNIGPVNANNTLASVASV</sequence>
<evidence type="ECO:0000313" key="1">
    <source>
        <dbReference type="EMBL" id="KAI8437883.1"/>
    </source>
</evidence>
<reference evidence="1 2" key="1">
    <citation type="journal article" date="2022" name="Genome Biol. Evol.">
        <title>The Spruce Budworm Genome: Reconstructing the Evolutionary History of Antifreeze Proteins.</title>
        <authorList>
            <person name="Beliveau C."/>
            <person name="Gagne P."/>
            <person name="Picq S."/>
            <person name="Vernygora O."/>
            <person name="Keeling C.I."/>
            <person name="Pinkney K."/>
            <person name="Doucet D."/>
            <person name="Wen F."/>
            <person name="Johnston J.S."/>
            <person name="Maaroufi H."/>
            <person name="Boyle B."/>
            <person name="Laroche J."/>
            <person name="Dewar K."/>
            <person name="Juretic N."/>
            <person name="Blackburn G."/>
            <person name="Nisole A."/>
            <person name="Brunet B."/>
            <person name="Brandao M."/>
            <person name="Lumley L."/>
            <person name="Duan J."/>
            <person name="Quan G."/>
            <person name="Lucarotti C.J."/>
            <person name="Roe A.D."/>
            <person name="Sperling F.A.H."/>
            <person name="Levesque R.C."/>
            <person name="Cusson M."/>
        </authorList>
    </citation>
    <scope>NUCLEOTIDE SEQUENCE [LARGE SCALE GENOMIC DNA]</scope>
    <source>
        <strain evidence="1">Glfc:IPQL:Cfum</strain>
    </source>
</reference>
<name>A0ACC0KMY0_CHOFU</name>
<comment type="caution">
    <text evidence="1">The sequence shown here is derived from an EMBL/GenBank/DDBJ whole genome shotgun (WGS) entry which is preliminary data.</text>
</comment>
<protein>
    <submittedName>
        <fullName evidence="1">Uncharacterized protein</fullName>
    </submittedName>
</protein>
<dbReference type="EMBL" id="CM046118">
    <property type="protein sequence ID" value="KAI8437883.1"/>
    <property type="molecule type" value="Genomic_DNA"/>
</dbReference>
<dbReference type="Proteomes" id="UP001064048">
    <property type="component" value="Chromosome 18"/>
</dbReference>
<accession>A0ACC0KMY0</accession>
<gene>
    <name evidence="1" type="ORF">MSG28_010565</name>
</gene>
<organism evidence="1 2">
    <name type="scientific">Choristoneura fumiferana</name>
    <name type="common">Spruce budworm moth</name>
    <name type="synonym">Archips fumiferana</name>
    <dbReference type="NCBI Taxonomy" id="7141"/>
    <lineage>
        <taxon>Eukaryota</taxon>
        <taxon>Metazoa</taxon>
        <taxon>Ecdysozoa</taxon>
        <taxon>Arthropoda</taxon>
        <taxon>Hexapoda</taxon>
        <taxon>Insecta</taxon>
        <taxon>Pterygota</taxon>
        <taxon>Neoptera</taxon>
        <taxon>Endopterygota</taxon>
        <taxon>Lepidoptera</taxon>
        <taxon>Glossata</taxon>
        <taxon>Ditrysia</taxon>
        <taxon>Tortricoidea</taxon>
        <taxon>Tortricidae</taxon>
        <taxon>Tortricinae</taxon>
        <taxon>Choristoneura</taxon>
    </lineage>
</organism>
<evidence type="ECO:0000313" key="2">
    <source>
        <dbReference type="Proteomes" id="UP001064048"/>
    </source>
</evidence>
<keyword evidence="2" id="KW-1185">Reference proteome</keyword>
<proteinExistence type="predicted"/>